<proteinExistence type="predicted"/>
<evidence type="ECO:0000313" key="3">
    <source>
        <dbReference type="Proteomes" id="UP001612915"/>
    </source>
</evidence>
<name>A0ABW8APZ7_9ACTN</name>
<keyword evidence="1" id="KW-0732">Signal</keyword>
<dbReference type="RefSeq" id="WP_398282022.1">
    <property type="nucleotide sequence ID" value="NZ_JBITLV010000005.1"/>
</dbReference>
<dbReference type="SUPFAM" id="SSF141452">
    <property type="entry name" value="Hcp1-like"/>
    <property type="match status" value="1"/>
</dbReference>
<dbReference type="Pfam" id="PF05638">
    <property type="entry name" value="T6SS_HCP"/>
    <property type="match status" value="1"/>
</dbReference>
<gene>
    <name evidence="2" type="ORF">ACIB24_15210</name>
</gene>
<comment type="caution">
    <text evidence="2">The sequence shown here is derived from an EMBL/GenBank/DDBJ whole genome shotgun (WGS) entry which is preliminary data.</text>
</comment>
<dbReference type="InterPro" id="IPR008514">
    <property type="entry name" value="T6SS_Hcp"/>
</dbReference>
<feature type="signal peptide" evidence="1">
    <location>
        <begin position="1"/>
        <end position="27"/>
    </location>
</feature>
<feature type="chain" id="PRO_5046481246" evidence="1">
    <location>
        <begin position="28"/>
        <end position="196"/>
    </location>
</feature>
<reference evidence="2 3" key="1">
    <citation type="submission" date="2024-10" db="EMBL/GenBank/DDBJ databases">
        <title>The Natural Products Discovery Center: Release of the First 8490 Sequenced Strains for Exploring Actinobacteria Biosynthetic Diversity.</title>
        <authorList>
            <person name="Kalkreuter E."/>
            <person name="Kautsar S.A."/>
            <person name="Yang D."/>
            <person name="Bader C.D."/>
            <person name="Teijaro C.N."/>
            <person name="Fluegel L."/>
            <person name="Davis C.M."/>
            <person name="Simpson J.R."/>
            <person name="Lauterbach L."/>
            <person name="Steele A.D."/>
            <person name="Gui C."/>
            <person name="Meng S."/>
            <person name="Li G."/>
            <person name="Viehrig K."/>
            <person name="Ye F."/>
            <person name="Su P."/>
            <person name="Kiefer A.F."/>
            <person name="Nichols A."/>
            <person name="Cepeda A.J."/>
            <person name="Yan W."/>
            <person name="Fan B."/>
            <person name="Jiang Y."/>
            <person name="Adhikari A."/>
            <person name="Zheng C.-J."/>
            <person name="Schuster L."/>
            <person name="Cowan T.M."/>
            <person name="Smanski M.J."/>
            <person name="Chevrette M.G."/>
            <person name="De Carvalho L.P.S."/>
            <person name="Shen B."/>
        </authorList>
    </citation>
    <scope>NUCLEOTIDE SEQUENCE [LARGE SCALE GENOMIC DNA]</scope>
    <source>
        <strain evidence="2 3">NPDC049639</strain>
    </source>
</reference>
<keyword evidence="3" id="KW-1185">Reference proteome</keyword>
<evidence type="ECO:0000313" key="2">
    <source>
        <dbReference type="EMBL" id="MFI7588417.1"/>
    </source>
</evidence>
<organism evidence="2 3">
    <name type="scientific">Spongisporangium articulatum</name>
    <dbReference type="NCBI Taxonomy" id="3362603"/>
    <lineage>
        <taxon>Bacteria</taxon>
        <taxon>Bacillati</taxon>
        <taxon>Actinomycetota</taxon>
        <taxon>Actinomycetes</taxon>
        <taxon>Kineosporiales</taxon>
        <taxon>Kineosporiaceae</taxon>
        <taxon>Spongisporangium</taxon>
    </lineage>
</organism>
<dbReference type="EMBL" id="JBITLV010000005">
    <property type="protein sequence ID" value="MFI7588417.1"/>
    <property type="molecule type" value="Genomic_DNA"/>
</dbReference>
<dbReference type="Gene3D" id="2.30.110.20">
    <property type="entry name" value="Hcp1-like"/>
    <property type="match status" value="1"/>
</dbReference>
<accession>A0ABW8APZ7</accession>
<dbReference type="InterPro" id="IPR036624">
    <property type="entry name" value="Hcp1-lik_sf"/>
</dbReference>
<sequence length="196" mass="19494">MDAAVRSTRSRRLLPAAALLVTGVAGASVLMTSGADAAPTPTSDITMTIRATTGALAGDTGSTFAVQGFDWVAPLTNASTSVGSANARIGAQNLKITRPFGQGSTSLVAAAGKGLRLPAVEVSVSSRAGAGAATRIAQYKLENCVISDLAQRADANGSAVEAVTLSCNSTTLTATVPKADGTTVASVGQISRSTQL</sequence>
<evidence type="ECO:0000256" key="1">
    <source>
        <dbReference type="SAM" id="SignalP"/>
    </source>
</evidence>
<protein>
    <submittedName>
        <fullName evidence="2">Type VI secretion system tube protein Hcp</fullName>
    </submittedName>
</protein>
<dbReference type="Proteomes" id="UP001612915">
    <property type="component" value="Unassembled WGS sequence"/>
</dbReference>